<feature type="non-terminal residue" evidence="13">
    <location>
        <position position="110"/>
    </location>
</feature>
<evidence type="ECO:0000259" key="12">
    <source>
        <dbReference type="Pfam" id="PF01529"/>
    </source>
</evidence>
<evidence type="ECO:0000256" key="5">
    <source>
        <dbReference type="ARBA" id="ARBA00023136"/>
    </source>
</evidence>
<keyword evidence="3" id="KW-0812">Transmembrane</keyword>
<comment type="similarity">
    <text evidence="10">Belongs to the DHHC palmitoyltransferase family.</text>
</comment>
<keyword evidence="14" id="KW-1185">Reference proteome</keyword>
<evidence type="ECO:0000313" key="14">
    <source>
        <dbReference type="Proteomes" id="UP000007800"/>
    </source>
</evidence>
<name>C5LZR7_PERM5</name>
<dbReference type="PANTHER" id="PTHR22883">
    <property type="entry name" value="ZINC FINGER DHHC DOMAIN CONTAINING PROTEIN"/>
    <property type="match status" value="1"/>
</dbReference>
<evidence type="ECO:0000256" key="2">
    <source>
        <dbReference type="ARBA" id="ARBA00022679"/>
    </source>
</evidence>
<dbReference type="EMBL" id="GG686971">
    <property type="protein sequence ID" value="EEQ97735.1"/>
    <property type="molecule type" value="Genomic_DNA"/>
</dbReference>
<evidence type="ECO:0000256" key="9">
    <source>
        <dbReference type="ARBA" id="ARBA00048048"/>
    </source>
</evidence>
<keyword evidence="8 10" id="KW-0012">Acyltransferase</keyword>
<dbReference type="InParanoid" id="C5LZR7"/>
<evidence type="ECO:0000256" key="6">
    <source>
        <dbReference type="ARBA" id="ARBA00023139"/>
    </source>
</evidence>
<dbReference type="GO" id="GO:0006612">
    <property type="term" value="P:protein targeting to membrane"/>
    <property type="evidence" value="ECO:0007669"/>
    <property type="project" value="TreeGrafter"/>
</dbReference>
<keyword evidence="4" id="KW-1133">Transmembrane helix</keyword>
<reference evidence="13 14" key="1">
    <citation type="submission" date="2008-07" db="EMBL/GenBank/DDBJ databases">
        <authorList>
            <person name="El-Sayed N."/>
            <person name="Caler E."/>
            <person name="Inman J."/>
            <person name="Amedeo P."/>
            <person name="Hass B."/>
            <person name="Wortman J."/>
        </authorList>
    </citation>
    <scope>NUCLEOTIDE SEQUENCE [LARGE SCALE GENOMIC DNA]</scope>
    <source>
        <strain evidence="14">ATCC 50983 / TXsc</strain>
    </source>
</reference>
<evidence type="ECO:0000256" key="4">
    <source>
        <dbReference type="ARBA" id="ARBA00022989"/>
    </source>
</evidence>
<accession>C5LZR7</accession>
<comment type="domain">
    <text evidence="10">The DHHC domain is required for palmitoyltransferase activity.</text>
</comment>
<dbReference type="Proteomes" id="UP000007800">
    <property type="component" value="Unassembled WGS sequence"/>
</dbReference>
<protein>
    <recommendedName>
        <fullName evidence="10">Palmitoyltransferase</fullName>
        <ecNumber evidence="10">2.3.1.225</ecNumber>
    </recommendedName>
</protein>
<dbReference type="GO" id="GO:0005783">
    <property type="term" value="C:endoplasmic reticulum"/>
    <property type="evidence" value="ECO:0007669"/>
    <property type="project" value="TreeGrafter"/>
</dbReference>
<evidence type="ECO:0000256" key="8">
    <source>
        <dbReference type="ARBA" id="ARBA00023315"/>
    </source>
</evidence>
<dbReference type="PROSITE" id="PS50216">
    <property type="entry name" value="DHHC"/>
    <property type="match status" value="1"/>
</dbReference>
<feature type="chain" id="PRO_5002955349" description="Palmitoyltransferase" evidence="11">
    <location>
        <begin position="17"/>
        <end position="110"/>
    </location>
</feature>
<proteinExistence type="inferred from homology"/>
<dbReference type="OrthoDB" id="5977743at2759"/>
<dbReference type="Pfam" id="PF01529">
    <property type="entry name" value="DHHC"/>
    <property type="match status" value="1"/>
</dbReference>
<evidence type="ECO:0000313" key="13">
    <source>
        <dbReference type="EMBL" id="EEQ97735.1"/>
    </source>
</evidence>
<dbReference type="GeneID" id="9037115"/>
<keyword evidence="6" id="KW-0564">Palmitate</keyword>
<keyword evidence="11" id="KW-0732">Signal</keyword>
<comment type="subcellular location">
    <subcellularLocation>
        <location evidence="1">Endomembrane system</location>
        <topology evidence="1">Multi-pass membrane protein</topology>
    </subcellularLocation>
</comment>
<feature type="signal peptide" evidence="11">
    <location>
        <begin position="1"/>
        <end position="16"/>
    </location>
</feature>
<dbReference type="PANTHER" id="PTHR22883:SF43">
    <property type="entry name" value="PALMITOYLTRANSFERASE APP"/>
    <property type="match status" value="1"/>
</dbReference>
<dbReference type="GO" id="GO:0005794">
    <property type="term" value="C:Golgi apparatus"/>
    <property type="evidence" value="ECO:0007669"/>
    <property type="project" value="TreeGrafter"/>
</dbReference>
<keyword evidence="7" id="KW-0449">Lipoprotein</keyword>
<evidence type="ECO:0000256" key="1">
    <source>
        <dbReference type="ARBA" id="ARBA00004127"/>
    </source>
</evidence>
<dbReference type="InterPro" id="IPR001594">
    <property type="entry name" value="Palmitoyltrfase_DHHC"/>
</dbReference>
<evidence type="ECO:0000256" key="7">
    <source>
        <dbReference type="ARBA" id="ARBA00023288"/>
    </source>
</evidence>
<feature type="domain" description="Palmitoyltransferase DHHC" evidence="12">
    <location>
        <begin position="64"/>
        <end position="110"/>
    </location>
</feature>
<comment type="catalytic activity">
    <reaction evidence="9 10">
        <text>L-cysteinyl-[protein] + hexadecanoyl-CoA = S-hexadecanoyl-L-cysteinyl-[protein] + CoA</text>
        <dbReference type="Rhea" id="RHEA:36683"/>
        <dbReference type="Rhea" id="RHEA-COMP:10131"/>
        <dbReference type="Rhea" id="RHEA-COMP:11032"/>
        <dbReference type="ChEBI" id="CHEBI:29950"/>
        <dbReference type="ChEBI" id="CHEBI:57287"/>
        <dbReference type="ChEBI" id="CHEBI:57379"/>
        <dbReference type="ChEBI" id="CHEBI:74151"/>
        <dbReference type="EC" id="2.3.1.225"/>
    </reaction>
</comment>
<organism evidence="14">
    <name type="scientific">Perkinsus marinus (strain ATCC 50983 / TXsc)</name>
    <dbReference type="NCBI Taxonomy" id="423536"/>
    <lineage>
        <taxon>Eukaryota</taxon>
        <taxon>Sar</taxon>
        <taxon>Alveolata</taxon>
        <taxon>Perkinsozoa</taxon>
        <taxon>Perkinsea</taxon>
        <taxon>Perkinsida</taxon>
        <taxon>Perkinsidae</taxon>
        <taxon>Perkinsus</taxon>
    </lineage>
</organism>
<dbReference type="GO" id="GO:0019706">
    <property type="term" value="F:protein-cysteine S-palmitoyltransferase activity"/>
    <property type="evidence" value="ECO:0007669"/>
    <property type="project" value="UniProtKB-EC"/>
</dbReference>
<sequence length="110" mass="12330">ILFILTTLTFLVTALSDPGVVPPLEVCAFASIPSFYQIVSYALYVNTVLDLDTARDFSTGHDVRFCTTCKIYRLEGWSHCSECGYCIRGFDHHCAVVNNCIGLRNRRAFV</sequence>
<gene>
    <name evidence="13" type="ORF">Pmar_PMAR004473</name>
</gene>
<evidence type="ECO:0000256" key="11">
    <source>
        <dbReference type="SAM" id="SignalP"/>
    </source>
</evidence>
<feature type="non-terminal residue" evidence="13">
    <location>
        <position position="1"/>
    </location>
</feature>
<dbReference type="RefSeq" id="XP_002765018.1">
    <property type="nucleotide sequence ID" value="XM_002764972.1"/>
</dbReference>
<dbReference type="AlphaFoldDB" id="C5LZR7"/>
<evidence type="ECO:0000256" key="3">
    <source>
        <dbReference type="ARBA" id="ARBA00022692"/>
    </source>
</evidence>
<dbReference type="EC" id="2.3.1.225" evidence="10"/>
<dbReference type="InterPro" id="IPR039859">
    <property type="entry name" value="PFA4/ZDH16/20/ERF2-like"/>
</dbReference>
<evidence type="ECO:0000256" key="10">
    <source>
        <dbReference type="RuleBase" id="RU079119"/>
    </source>
</evidence>
<keyword evidence="2 10" id="KW-0808">Transferase</keyword>
<keyword evidence="5" id="KW-0472">Membrane</keyword>